<name>A0A9N7UXJ7_PLEPL</name>
<accession>A0A9N7UXJ7</accession>
<reference evidence="2" key="1">
    <citation type="submission" date="2020-03" db="EMBL/GenBank/DDBJ databases">
        <authorList>
            <person name="Weist P."/>
        </authorList>
    </citation>
    <scope>NUCLEOTIDE SEQUENCE</scope>
</reference>
<dbReference type="EMBL" id="CADEAL010002128">
    <property type="protein sequence ID" value="CAB1438268.1"/>
    <property type="molecule type" value="Genomic_DNA"/>
</dbReference>
<evidence type="ECO:0000256" key="1">
    <source>
        <dbReference type="SAM" id="MobiDB-lite"/>
    </source>
</evidence>
<dbReference type="AlphaFoldDB" id="A0A9N7UXJ7"/>
<feature type="region of interest" description="Disordered" evidence="1">
    <location>
        <begin position="26"/>
        <end position="104"/>
    </location>
</feature>
<dbReference type="Proteomes" id="UP001153269">
    <property type="component" value="Unassembled WGS sequence"/>
</dbReference>
<comment type="caution">
    <text evidence="2">The sequence shown here is derived from an EMBL/GenBank/DDBJ whole genome shotgun (WGS) entry which is preliminary data.</text>
</comment>
<keyword evidence="3" id="KW-1185">Reference proteome</keyword>
<sequence>HSSLQLSQDTPHSLHTNTYYSLRNLQLQGPVPSHTHPNPKVSPPLPPLVKRDHRAKNRPRGAPSTSGGETGKETWREEERGAYLSAASTRGMEKKGRLRAPGDPQLRQRRYPCLRQEFHFIGNIKTGTGREGARGANDPFFPSMGGGGILEGVAMVTPPAWDL</sequence>
<feature type="compositionally biased region" description="Basic and acidic residues" evidence="1">
    <location>
        <begin position="70"/>
        <end position="81"/>
    </location>
</feature>
<evidence type="ECO:0000313" key="2">
    <source>
        <dbReference type="EMBL" id="CAB1438268.1"/>
    </source>
</evidence>
<organism evidence="2 3">
    <name type="scientific">Pleuronectes platessa</name>
    <name type="common">European plaice</name>
    <dbReference type="NCBI Taxonomy" id="8262"/>
    <lineage>
        <taxon>Eukaryota</taxon>
        <taxon>Metazoa</taxon>
        <taxon>Chordata</taxon>
        <taxon>Craniata</taxon>
        <taxon>Vertebrata</taxon>
        <taxon>Euteleostomi</taxon>
        <taxon>Actinopterygii</taxon>
        <taxon>Neopterygii</taxon>
        <taxon>Teleostei</taxon>
        <taxon>Neoteleostei</taxon>
        <taxon>Acanthomorphata</taxon>
        <taxon>Carangaria</taxon>
        <taxon>Pleuronectiformes</taxon>
        <taxon>Pleuronectoidei</taxon>
        <taxon>Pleuronectidae</taxon>
        <taxon>Pleuronectes</taxon>
    </lineage>
</organism>
<evidence type="ECO:0000313" key="3">
    <source>
        <dbReference type="Proteomes" id="UP001153269"/>
    </source>
</evidence>
<feature type="non-terminal residue" evidence="2">
    <location>
        <position position="163"/>
    </location>
</feature>
<protein>
    <submittedName>
        <fullName evidence="2">Uncharacterized protein</fullName>
    </submittedName>
</protein>
<proteinExistence type="predicted"/>
<gene>
    <name evidence="2" type="ORF">PLEPLA_LOCUS26214</name>
</gene>